<gene>
    <name evidence="7" type="ORF">ENW00_09455</name>
</gene>
<evidence type="ECO:0000256" key="3">
    <source>
        <dbReference type="ARBA" id="ARBA00022692"/>
    </source>
</evidence>
<keyword evidence="3 6" id="KW-0812">Transmembrane</keyword>
<protein>
    <submittedName>
        <fullName evidence="7">Prepilin-type N-terminal cleavage/methylation domain-containing protein</fullName>
    </submittedName>
</protein>
<reference evidence="7" key="1">
    <citation type="journal article" date="2020" name="mSystems">
        <title>Genome- and Community-Level Interaction Insights into Carbon Utilization and Element Cycling Functions of Hydrothermarchaeota in Hydrothermal Sediment.</title>
        <authorList>
            <person name="Zhou Z."/>
            <person name="Liu Y."/>
            <person name="Xu W."/>
            <person name="Pan J."/>
            <person name="Luo Z.H."/>
            <person name="Li M."/>
        </authorList>
    </citation>
    <scope>NUCLEOTIDE SEQUENCE [LARGE SCALE GENOMIC DNA]</scope>
    <source>
        <strain evidence="7">SpSt-81</strain>
    </source>
</reference>
<dbReference type="GO" id="GO:0015628">
    <property type="term" value="P:protein secretion by the type II secretion system"/>
    <property type="evidence" value="ECO:0007669"/>
    <property type="project" value="InterPro"/>
</dbReference>
<feature type="transmembrane region" description="Helical" evidence="6">
    <location>
        <begin position="6"/>
        <end position="30"/>
    </location>
</feature>
<dbReference type="GO" id="GO:0016020">
    <property type="term" value="C:membrane"/>
    <property type="evidence" value="ECO:0007669"/>
    <property type="project" value="UniProtKB-SubCell"/>
</dbReference>
<keyword evidence="5 6" id="KW-0472">Membrane</keyword>
<dbReference type="AlphaFoldDB" id="A0A7C3MSA4"/>
<dbReference type="InterPro" id="IPR000983">
    <property type="entry name" value="Bac_GSPG_pilin"/>
</dbReference>
<dbReference type="EMBL" id="DTIN01000043">
    <property type="protein sequence ID" value="HFX14346.1"/>
    <property type="molecule type" value="Genomic_DNA"/>
</dbReference>
<dbReference type="InterPro" id="IPR012902">
    <property type="entry name" value="N_methyl_site"/>
</dbReference>
<comment type="caution">
    <text evidence="7">The sequence shown here is derived from an EMBL/GenBank/DDBJ whole genome shotgun (WGS) entry which is preliminary data.</text>
</comment>
<dbReference type="PANTHER" id="PTHR30093">
    <property type="entry name" value="GENERAL SECRETION PATHWAY PROTEIN G"/>
    <property type="match status" value="1"/>
</dbReference>
<proteinExistence type="predicted"/>
<sequence length="146" mass="17328">MKARGFNLLELIITISIIAILVAIAIPLYFDAIKQAKRNAQLENMRIIKTSLELYYLKNGVYPDGGSDPTGDAWAFTTYFFNNPQYFPEPLICPYNNKPYNVIFWQDYYTDWDSIWDWIESTNNYHHIYYRSDNPTKNYALTYYSR</sequence>
<name>A0A7C3MSA4_DICTH</name>
<comment type="subcellular location">
    <subcellularLocation>
        <location evidence="1">Membrane</location>
        <topology evidence="1">Single-pass membrane protein</topology>
    </subcellularLocation>
</comment>
<dbReference type="PRINTS" id="PR00813">
    <property type="entry name" value="BCTERIALGSPG"/>
</dbReference>
<keyword evidence="2" id="KW-0488">Methylation</keyword>
<evidence type="ECO:0000256" key="5">
    <source>
        <dbReference type="ARBA" id="ARBA00023136"/>
    </source>
</evidence>
<accession>A0A7C3MSA4</accession>
<dbReference type="Gene3D" id="3.30.700.10">
    <property type="entry name" value="Glycoprotein, Type 4 Pilin"/>
    <property type="match status" value="1"/>
</dbReference>
<dbReference type="NCBIfam" id="TIGR02532">
    <property type="entry name" value="IV_pilin_GFxxxE"/>
    <property type="match status" value="1"/>
</dbReference>
<evidence type="ECO:0000256" key="6">
    <source>
        <dbReference type="SAM" id="Phobius"/>
    </source>
</evidence>
<keyword evidence="4 6" id="KW-1133">Transmembrane helix</keyword>
<evidence type="ECO:0000256" key="1">
    <source>
        <dbReference type="ARBA" id="ARBA00004167"/>
    </source>
</evidence>
<organism evidence="7">
    <name type="scientific">Dictyoglomus thermophilum</name>
    <dbReference type="NCBI Taxonomy" id="14"/>
    <lineage>
        <taxon>Bacteria</taxon>
        <taxon>Pseudomonadati</taxon>
        <taxon>Dictyoglomota</taxon>
        <taxon>Dictyoglomia</taxon>
        <taxon>Dictyoglomales</taxon>
        <taxon>Dictyoglomaceae</taxon>
        <taxon>Dictyoglomus</taxon>
    </lineage>
</organism>
<dbReference type="PANTHER" id="PTHR30093:SF44">
    <property type="entry name" value="TYPE II SECRETION SYSTEM CORE PROTEIN G"/>
    <property type="match status" value="1"/>
</dbReference>
<evidence type="ECO:0000313" key="7">
    <source>
        <dbReference type="EMBL" id="HFX14346.1"/>
    </source>
</evidence>
<dbReference type="SUPFAM" id="SSF54523">
    <property type="entry name" value="Pili subunits"/>
    <property type="match status" value="1"/>
</dbReference>
<evidence type="ECO:0000256" key="4">
    <source>
        <dbReference type="ARBA" id="ARBA00022989"/>
    </source>
</evidence>
<dbReference type="InterPro" id="IPR045584">
    <property type="entry name" value="Pilin-like"/>
</dbReference>
<dbReference type="GO" id="GO:0015627">
    <property type="term" value="C:type II protein secretion system complex"/>
    <property type="evidence" value="ECO:0007669"/>
    <property type="project" value="InterPro"/>
</dbReference>
<evidence type="ECO:0000256" key="2">
    <source>
        <dbReference type="ARBA" id="ARBA00022481"/>
    </source>
</evidence>